<feature type="chain" id="PRO_5002535547" description="DUF8173 domain-containing protein" evidence="2">
    <location>
        <begin position="23"/>
        <end position="387"/>
    </location>
</feature>
<feature type="transmembrane region" description="Helical" evidence="1">
    <location>
        <begin position="345"/>
        <end position="378"/>
    </location>
</feature>
<keyword evidence="1" id="KW-0472">Membrane</keyword>
<keyword evidence="1" id="KW-0812">Transmembrane</keyword>
<name>A0A0G0Z3J9_9BACT</name>
<feature type="domain" description="DUF8173" evidence="3">
    <location>
        <begin position="231"/>
        <end position="376"/>
    </location>
</feature>
<feature type="transmembrane region" description="Helical" evidence="1">
    <location>
        <begin position="303"/>
        <end position="324"/>
    </location>
</feature>
<feature type="transmembrane region" description="Helical" evidence="1">
    <location>
        <begin position="276"/>
        <end position="297"/>
    </location>
</feature>
<dbReference type="InterPro" id="IPR058486">
    <property type="entry name" value="DUF8173"/>
</dbReference>
<proteinExistence type="predicted"/>
<evidence type="ECO:0000259" key="3">
    <source>
        <dbReference type="Pfam" id="PF26514"/>
    </source>
</evidence>
<dbReference type="InterPro" id="IPR007607">
    <property type="entry name" value="BacA/B"/>
</dbReference>
<evidence type="ECO:0000313" key="5">
    <source>
        <dbReference type="Proteomes" id="UP000033854"/>
    </source>
</evidence>
<reference evidence="4 5" key="1">
    <citation type="journal article" date="2015" name="Nature">
        <title>rRNA introns, odd ribosomes, and small enigmatic genomes across a large radiation of phyla.</title>
        <authorList>
            <person name="Brown C.T."/>
            <person name="Hug L.A."/>
            <person name="Thomas B.C."/>
            <person name="Sharon I."/>
            <person name="Castelle C.J."/>
            <person name="Singh A."/>
            <person name="Wilkins M.J."/>
            <person name="Williams K.H."/>
            <person name="Banfield J.F."/>
        </authorList>
    </citation>
    <scope>NUCLEOTIDE SEQUENCE [LARGE SCALE GENOMIC DNA]</scope>
</reference>
<dbReference type="EMBL" id="LCDA01000001">
    <property type="protein sequence ID" value="KKS43322.1"/>
    <property type="molecule type" value="Genomic_DNA"/>
</dbReference>
<evidence type="ECO:0000313" key="4">
    <source>
        <dbReference type="EMBL" id="KKS43322.1"/>
    </source>
</evidence>
<sequence length="387" mass="41069">MNKITQLFSLLIPAFLFISVFASPSDAIFFQTGDSLVIPKEKIINETAAISGSSLTINSNINGDLFCAGQSIVINGNIKGDVICVGQNIKVNGTVDGNIRAAGQTIEIFGQVTRNLSVASQQLVLGPKSQIKGDVFFGVQNVELGGVIGRDLAGAGESITLTGSLLRNAVVTGTNLSIIETGKIGGNLDYYMEKTATASIDEKNVKGNILRHDIVAPSKPALDRQMAGLTSTAIILKTIFGILSFGLLGLAIVYFDRKNTKRKISSIINKPLVTGFIGLAVLITAPLAFIIILATVVGIPLAFIVMFVYIIALITASLYPSAIYGKLFFEKILQKTKTSLYSQMFLGVILLGLVSIIPVIGWIIAFASFCMGLGASLVSMLPEKTEA</sequence>
<keyword evidence="1" id="KW-1133">Transmembrane helix</keyword>
<dbReference type="Pfam" id="PF04519">
    <property type="entry name" value="Bactofilin"/>
    <property type="match status" value="1"/>
</dbReference>
<evidence type="ECO:0000256" key="2">
    <source>
        <dbReference type="SAM" id="SignalP"/>
    </source>
</evidence>
<accession>A0A0G0Z3J9</accession>
<protein>
    <recommendedName>
        <fullName evidence="3">DUF8173 domain-containing protein</fullName>
    </recommendedName>
</protein>
<evidence type="ECO:0000256" key="1">
    <source>
        <dbReference type="SAM" id="Phobius"/>
    </source>
</evidence>
<organism evidence="4 5">
    <name type="scientific">Candidatus Collierbacteria bacterium GW2011_GWA2_42_17</name>
    <dbReference type="NCBI Taxonomy" id="1618378"/>
    <lineage>
        <taxon>Bacteria</taxon>
        <taxon>Candidatus Collieribacteriota</taxon>
    </lineage>
</organism>
<dbReference type="Proteomes" id="UP000033854">
    <property type="component" value="Unassembled WGS sequence"/>
</dbReference>
<feature type="signal peptide" evidence="2">
    <location>
        <begin position="1"/>
        <end position="22"/>
    </location>
</feature>
<keyword evidence="2" id="KW-0732">Signal</keyword>
<comment type="caution">
    <text evidence="4">The sequence shown here is derived from an EMBL/GenBank/DDBJ whole genome shotgun (WGS) entry which is preliminary data.</text>
</comment>
<dbReference type="AlphaFoldDB" id="A0A0G0Z3J9"/>
<dbReference type="Pfam" id="PF26514">
    <property type="entry name" value="DUF8173"/>
    <property type="match status" value="1"/>
</dbReference>
<feature type="transmembrane region" description="Helical" evidence="1">
    <location>
        <begin position="234"/>
        <end position="255"/>
    </location>
</feature>
<gene>
    <name evidence="4" type="ORF">UV06_C0001G0056</name>
</gene>